<evidence type="ECO:0000256" key="1">
    <source>
        <dbReference type="SAM" id="MobiDB-lite"/>
    </source>
</evidence>
<dbReference type="Proteomes" id="UP000253099">
    <property type="component" value="Unassembled WGS sequence"/>
</dbReference>
<evidence type="ECO:0008006" key="4">
    <source>
        <dbReference type="Google" id="ProtNLM"/>
    </source>
</evidence>
<dbReference type="EMBL" id="NIZT01000002">
    <property type="protein sequence ID" value="RBQ24571.1"/>
    <property type="molecule type" value="Genomic_DNA"/>
</dbReference>
<evidence type="ECO:0000313" key="2">
    <source>
        <dbReference type="EMBL" id="RBQ24571.1"/>
    </source>
</evidence>
<comment type="caution">
    <text evidence="2">The sequence shown here is derived from an EMBL/GenBank/DDBJ whole genome shotgun (WGS) entry which is preliminary data.</text>
</comment>
<keyword evidence="3" id="KW-1185">Reference proteome</keyword>
<gene>
    <name evidence="2" type="ORF">ALNOE001_00700</name>
</gene>
<feature type="region of interest" description="Disordered" evidence="1">
    <location>
        <begin position="43"/>
        <end position="99"/>
    </location>
</feature>
<feature type="compositionally biased region" description="Low complexity" evidence="1">
    <location>
        <begin position="53"/>
        <end position="90"/>
    </location>
</feature>
<reference evidence="2 3" key="1">
    <citation type="submission" date="2018-06" db="EMBL/GenBank/DDBJ databases">
        <title>Genomic insight into two independent archaeal endosymbiosis events.</title>
        <authorList>
            <person name="Lind A.E."/>
            <person name="Lewis W.H."/>
            <person name="Spang A."/>
            <person name="Guy L."/>
            <person name="Embley M.T."/>
            <person name="Ettema T.J.G."/>
        </authorList>
    </citation>
    <scope>NUCLEOTIDE SEQUENCE [LARGE SCALE GENOMIC DNA]</scope>
    <source>
        <strain evidence="2">NOE</strain>
    </source>
</reference>
<accession>A0A366ME82</accession>
<sequence>MKNSNMIISVIIVLCIAAGVTVYSITNPKGGISNLLGYTPSDDGDAGDGSTGSDGVNNGTSSNGSGNSGSNSGSNGGSSSNSRGGNSNGNSGTGGMSASKAENIAQNAIGVEGAYAGTPYWDRSSKMWIVKIYDKNGNVIDGIGVEANGHTNRV</sequence>
<protein>
    <recommendedName>
        <fullName evidence="4">PepSY domain-containing protein</fullName>
    </recommendedName>
</protein>
<dbReference type="AlphaFoldDB" id="A0A366ME82"/>
<proteinExistence type="predicted"/>
<organism evidence="2 3">
    <name type="scientific">Candidatus Methanobinarius endosymbioticus</name>
    <dbReference type="NCBI Taxonomy" id="2006182"/>
    <lineage>
        <taxon>Archaea</taxon>
        <taxon>Methanobacteriati</taxon>
        <taxon>Methanobacteriota</taxon>
        <taxon>Methanomada group</taxon>
        <taxon>Methanobacteria</taxon>
        <taxon>Methanobacteriales</taxon>
        <taxon>Methanobacteriaceae</taxon>
        <taxon>Candidatus Methanobinarius</taxon>
    </lineage>
</organism>
<name>A0A366ME82_9EURY</name>
<evidence type="ECO:0000313" key="3">
    <source>
        <dbReference type="Proteomes" id="UP000253099"/>
    </source>
</evidence>